<feature type="compositionally biased region" description="Basic and acidic residues" evidence="1">
    <location>
        <begin position="205"/>
        <end position="214"/>
    </location>
</feature>
<accession>A0A0C2W581</accession>
<evidence type="ECO:0000313" key="3">
    <source>
        <dbReference type="Proteomes" id="UP000054549"/>
    </source>
</evidence>
<name>A0A0C2W581_AMAMK</name>
<sequence>MLVKQARGEGVAYREKDNEKLKDAVALICTKQDKFRSLSMGEAAMTLRAVASSKARDNVTRTRIGSKPFLVQEQQLPPVNTSTPTKRSIIPVSAKPPSQYLRNPLVPIHLRPIQTRRLRSVQPRVGQPLDPIPTLILLLRARDCKSTAPACLTGVKIADRQEDNNWPGDASDDRLEEHDEEGDEEGSFTGEGGDTFVQIPAVSWYRDRPGQMQL</sequence>
<protein>
    <submittedName>
        <fullName evidence="2">Uncharacterized protein</fullName>
    </submittedName>
</protein>
<dbReference type="AlphaFoldDB" id="A0A0C2W581"/>
<dbReference type="STRING" id="946122.A0A0C2W581"/>
<organism evidence="2 3">
    <name type="scientific">Amanita muscaria (strain Koide BX008)</name>
    <dbReference type="NCBI Taxonomy" id="946122"/>
    <lineage>
        <taxon>Eukaryota</taxon>
        <taxon>Fungi</taxon>
        <taxon>Dikarya</taxon>
        <taxon>Basidiomycota</taxon>
        <taxon>Agaricomycotina</taxon>
        <taxon>Agaricomycetes</taxon>
        <taxon>Agaricomycetidae</taxon>
        <taxon>Agaricales</taxon>
        <taxon>Pluteineae</taxon>
        <taxon>Amanitaceae</taxon>
        <taxon>Amanita</taxon>
    </lineage>
</organism>
<dbReference type="InParanoid" id="A0A0C2W581"/>
<dbReference type="HOGENOM" id="CLU_1288612_0_0_1"/>
<gene>
    <name evidence="2" type="ORF">M378DRAFT_531268</name>
</gene>
<evidence type="ECO:0000313" key="2">
    <source>
        <dbReference type="EMBL" id="KIL56297.1"/>
    </source>
</evidence>
<keyword evidence="3" id="KW-1185">Reference proteome</keyword>
<dbReference type="Proteomes" id="UP000054549">
    <property type="component" value="Unassembled WGS sequence"/>
</dbReference>
<evidence type="ECO:0000256" key="1">
    <source>
        <dbReference type="SAM" id="MobiDB-lite"/>
    </source>
</evidence>
<feature type="region of interest" description="Disordered" evidence="1">
    <location>
        <begin position="161"/>
        <end position="214"/>
    </location>
</feature>
<proteinExistence type="predicted"/>
<reference evidence="2 3" key="1">
    <citation type="submission" date="2014-04" db="EMBL/GenBank/DDBJ databases">
        <title>Evolutionary Origins and Diversification of the Mycorrhizal Mutualists.</title>
        <authorList>
            <consortium name="DOE Joint Genome Institute"/>
            <consortium name="Mycorrhizal Genomics Consortium"/>
            <person name="Kohler A."/>
            <person name="Kuo A."/>
            <person name="Nagy L.G."/>
            <person name="Floudas D."/>
            <person name="Copeland A."/>
            <person name="Barry K.W."/>
            <person name="Cichocki N."/>
            <person name="Veneault-Fourrey C."/>
            <person name="LaButti K."/>
            <person name="Lindquist E.A."/>
            <person name="Lipzen A."/>
            <person name="Lundell T."/>
            <person name="Morin E."/>
            <person name="Murat C."/>
            <person name="Riley R."/>
            <person name="Ohm R."/>
            <person name="Sun H."/>
            <person name="Tunlid A."/>
            <person name="Henrissat B."/>
            <person name="Grigoriev I.V."/>
            <person name="Hibbett D.S."/>
            <person name="Martin F."/>
        </authorList>
    </citation>
    <scope>NUCLEOTIDE SEQUENCE [LARGE SCALE GENOMIC DNA]</scope>
    <source>
        <strain evidence="2 3">Koide BX008</strain>
    </source>
</reference>
<dbReference type="EMBL" id="KN818432">
    <property type="protein sequence ID" value="KIL56297.1"/>
    <property type="molecule type" value="Genomic_DNA"/>
</dbReference>